<gene>
    <name evidence="8" type="ORF">OIN59_10030</name>
</gene>
<protein>
    <submittedName>
        <fullName evidence="8">Integrase arm-type DNA-binding domain-containing protein</fullName>
    </submittedName>
</protein>
<evidence type="ECO:0000259" key="7">
    <source>
        <dbReference type="PROSITE" id="PS51900"/>
    </source>
</evidence>
<dbReference type="PROSITE" id="PS51898">
    <property type="entry name" value="TYR_RECOMBINASE"/>
    <property type="match status" value="1"/>
</dbReference>
<dbReference type="Proteomes" id="UP001148932">
    <property type="component" value="Unassembled WGS sequence"/>
</dbReference>
<dbReference type="InterPro" id="IPR050808">
    <property type="entry name" value="Phage_Integrase"/>
</dbReference>
<keyword evidence="4" id="KW-0233">DNA recombination</keyword>
<sequence>MTKQKLLTDPAVRAKDKPPGYYLDGHGLYLQVSASGSRSWIFRYTLNKKTREMGMGSLDDFSLAEARERTRRYRQILADGHDPIEYRREEKAKLQTSQLEAKRRGITFSDCAKEYHETNKDDWKNAKHAAQWINTLSTYAFPKFGDLPVGEVTREHMRAALLPIWKEKAETASRVLQRIRTVINHGAAMGYCDGLDSEAWDQLKKSLPKNSKQRVVEHHAACPYSEVGALLLAVSRSTSGDVVKLAFAFIVLTAARSGEVRNAVWEEIDMDARCWTIPKERMKAGREHTVPLSDAAVRVLQAAAKLRKSDTPHSGLIFRNLQGHALSDMTFTQLLRRMGYDFTMHGFRASFRTWGAEIAHYEHEMLEVALSHVVGDAYVRAYHRSDMVEKRRKLMDEWAAYLAQTADAGETTNEEKA</sequence>
<evidence type="ECO:0000313" key="9">
    <source>
        <dbReference type="Proteomes" id="UP001148932"/>
    </source>
</evidence>
<evidence type="ECO:0000256" key="3">
    <source>
        <dbReference type="ARBA" id="ARBA00023125"/>
    </source>
</evidence>
<accession>A0ABT5RVN9</accession>
<evidence type="ECO:0000256" key="4">
    <source>
        <dbReference type="ARBA" id="ARBA00023172"/>
    </source>
</evidence>
<dbReference type="InterPro" id="IPR038488">
    <property type="entry name" value="Integrase_DNA-bd_sf"/>
</dbReference>
<dbReference type="SUPFAM" id="SSF56349">
    <property type="entry name" value="DNA breaking-rejoining enzymes"/>
    <property type="match status" value="1"/>
</dbReference>
<dbReference type="InterPro" id="IPR010998">
    <property type="entry name" value="Integrase_recombinase_N"/>
</dbReference>
<dbReference type="Gene3D" id="3.30.160.390">
    <property type="entry name" value="Integrase, DNA-binding domain"/>
    <property type="match status" value="1"/>
</dbReference>
<dbReference type="InterPro" id="IPR025166">
    <property type="entry name" value="Integrase_DNA_bind_dom"/>
</dbReference>
<dbReference type="PANTHER" id="PTHR30629:SF2">
    <property type="entry name" value="PROPHAGE INTEGRASE INTS-RELATED"/>
    <property type="match status" value="1"/>
</dbReference>
<dbReference type="Pfam" id="PF00589">
    <property type="entry name" value="Phage_integrase"/>
    <property type="match status" value="1"/>
</dbReference>
<dbReference type="EMBL" id="JAPCKI010000004">
    <property type="protein sequence ID" value="MDD2177774.1"/>
    <property type="molecule type" value="Genomic_DNA"/>
</dbReference>
<comment type="caution">
    <text evidence="8">The sequence shown here is derived from an EMBL/GenBank/DDBJ whole genome shotgun (WGS) entry which is preliminary data.</text>
</comment>
<comment type="similarity">
    <text evidence="1">Belongs to the 'phage' integrase family.</text>
</comment>
<dbReference type="Pfam" id="PF22022">
    <property type="entry name" value="Phage_int_M"/>
    <property type="match status" value="1"/>
</dbReference>
<keyword evidence="2" id="KW-0229">DNA integration</keyword>
<dbReference type="InterPro" id="IPR013762">
    <property type="entry name" value="Integrase-like_cat_sf"/>
</dbReference>
<feature type="domain" description="Tyr recombinase" evidence="6">
    <location>
        <begin position="217"/>
        <end position="395"/>
    </location>
</feature>
<dbReference type="InterPro" id="IPR002104">
    <property type="entry name" value="Integrase_catalytic"/>
</dbReference>
<organism evidence="8 9">
    <name type="scientific">Acidovorax benzenivorans</name>
    <dbReference type="NCBI Taxonomy" id="2987520"/>
    <lineage>
        <taxon>Bacteria</taxon>
        <taxon>Pseudomonadati</taxon>
        <taxon>Pseudomonadota</taxon>
        <taxon>Betaproteobacteria</taxon>
        <taxon>Burkholderiales</taxon>
        <taxon>Comamonadaceae</taxon>
        <taxon>Acidovorax</taxon>
    </lineage>
</organism>
<name>A0ABT5RVN9_9BURK</name>
<dbReference type="Gene3D" id="1.10.443.10">
    <property type="entry name" value="Intergrase catalytic core"/>
    <property type="match status" value="1"/>
</dbReference>
<evidence type="ECO:0000313" key="8">
    <source>
        <dbReference type="EMBL" id="MDD2177774.1"/>
    </source>
</evidence>
<dbReference type="InterPro" id="IPR053876">
    <property type="entry name" value="Phage_int_M"/>
</dbReference>
<proteinExistence type="inferred from homology"/>
<reference evidence="8" key="1">
    <citation type="submission" date="2022-10" db="EMBL/GenBank/DDBJ databases">
        <title>Description of microaerobic benzene degrading bacteria.</title>
        <authorList>
            <person name="Bedics A."/>
            <person name="Tancsics A."/>
            <person name="Banerjee S."/>
        </authorList>
    </citation>
    <scope>NUCLEOTIDE SEQUENCE</scope>
    <source>
        <strain evidence="8">D2M1</strain>
    </source>
</reference>
<dbReference type="InterPro" id="IPR011010">
    <property type="entry name" value="DNA_brk_join_enz"/>
</dbReference>
<dbReference type="Pfam" id="PF13356">
    <property type="entry name" value="Arm-DNA-bind_3"/>
    <property type="match status" value="1"/>
</dbReference>
<feature type="domain" description="Core-binding (CB)" evidence="7">
    <location>
        <begin position="106"/>
        <end position="187"/>
    </location>
</feature>
<dbReference type="RefSeq" id="WP_274109762.1">
    <property type="nucleotide sequence ID" value="NZ_JAPCKI010000004.1"/>
</dbReference>
<dbReference type="PANTHER" id="PTHR30629">
    <property type="entry name" value="PROPHAGE INTEGRASE"/>
    <property type="match status" value="1"/>
</dbReference>
<evidence type="ECO:0000256" key="5">
    <source>
        <dbReference type="PROSITE-ProRule" id="PRU01248"/>
    </source>
</evidence>
<dbReference type="InterPro" id="IPR044068">
    <property type="entry name" value="CB"/>
</dbReference>
<dbReference type="PROSITE" id="PS51900">
    <property type="entry name" value="CB"/>
    <property type="match status" value="1"/>
</dbReference>
<dbReference type="Gene3D" id="1.10.150.130">
    <property type="match status" value="1"/>
</dbReference>
<evidence type="ECO:0000256" key="1">
    <source>
        <dbReference type="ARBA" id="ARBA00008857"/>
    </source>
</evidence>
<evidence type="ECO:0000259" key="6">
    <source>
        <dbReference type="PROSITE" id="PS51898"/>
    </source>
</evidence>
<dbReference type="GO" id="GO:0003677">
    <property type="term" value="F:DNA binding"/>
    <property type="evidence" value="ECO:0007669"/>
    <property type="project" value="UniProtKB-KW"/>
</dbReference>
<dbReference type="CDD" id="cd00801">
    <property type="entry name" value="INT_P4_C"/>
    <property type="match status" value="1"/>
</dbReference>
<evidence type="ECO:0000256" key="2">
    <source>
        <dbReference type="ARBA" id="ARBA00022908"/>
    </source>
</evidence>
<keyword evidence="3 5" id="KW-0238">DNA-binding</keyword>
<keyword evidence="9" id="KW-1185">Reference proteome</keyword>